<evidence type="ECO:0000256" key="2">
    <source>
        <dbReference type="ARBA" id="ARBA00022722"/>
    </source>
</evidence>
<keyword evidence="7" id="KW-0963">Cytoplasm</keyword>
<evidence type="ECO:0000256" key="7">
    <source>
        <dbReference type="HAMAP-Rule" id="MF_00009"/>
    </source>
</evidence>
<dbReference type="InterPro" id="IPR002036">
    <property type="entry name" value="YbeY"/>
</dbReference>
<feature type="binding site" evidence="7">
    <location>
        <position position="90"/>
    </location>
    <ligand>
        <name>Zn(2+)</name>
        <dbReference type="ChEBI" id="CHEBI:29105"/>
        <note>catalytic</note>
    </ligand>
</feature>
<accession>A0A1G2K7J6</accession>
<dbReference type="GO" id="GO:0004222">
    <property type="term" value="F:metalloendopeptidase activity"/>
    <property type="evidence" value="ECO:0007669"/>
    <property type="project" value="InterPro"/>
</dbReference>
<organism evidence="8 9">
    <name type="scientific">Candidatus Sungbacteria bacterium RIFCSPHIGHO2_01_FULL_50_25</name>
    <dbReference type="NCBI Taxonomy" id="1802265"/>
    <lineage>
        <taxon>Bacteria</taxon>
        <taxon>Candidatus Sungiibacteriota</taxon>
    </lineage>
</organism>
<comment type="caution">
    <text evidence="8">The sequence shown here is derived from an EMBL/GenBank/DDBJ whole genome shotgun (WGS) entry which is preliminary data.</text>
</comment>
<dbReference type="NCBIfam" id="TIGR00043">
    <property type="entry name" value="rRNA maturation RNase YbeY"/>
    <property type="match status" value="1"/>
</dbReference>
<proteinExistence type="inferred from homology"/>
<protein>
    <recommendedName>
        <fullName evidence="7">Endoribonuclease YbeY</fullName>
        <ecNumber evidence="7">3.1.-.-</ecNumber>
    </recommendedName>
</protein>
<dbReference type="SUPFAM" id="SSF55486">
    <property type="entry name" value="Metalloproteases ('zincins'), catalytic domain"/>
    <property type="match status" value="1"/>
</dbReference>
<dbReference type="AlphaFoldDB" id="A0A1G2K7J6"/>
<keyword evidence="5 7" id="KW-0378">Hydrolase</keyword>
<evidence type="ECO:0000256" key="5">
    <source>
        <dbReference type="ARBA" id="ARBA00022801"/>
    </source>
</evidence>
<dbReference type="GO" id="GO:0008270">
    <property type="term" value="F:zinc ion binding"/>
    <property type="evidence" value="ECO:0007669"/>
    <property type="project" value="UniProtKB-UniRule"/>
</dbReference>
<dbReference type="EC" id="3.1.-.-" evidence="7"/>
<name>A0A1G2K7J6_9BACT</name>
<dbReference type="Pfam" id="PF02130">
    <property type="entry name" value="YbeY"/>
    <property type="match status" value="1"/>
</dbReference>
<keyword evidence="2 7" id="KW-0540">Nuclease</keyword>
<dbReference type="GO" id="GO:0005737">
    <property type="term" value="C:cytoplasm"/>
    <property type="evidence" value="ECO:0007669"/>
    <property type="project" value="UniProtKB-SubCell"/>
</dbReference>
<feature type="binding site" evidence="7">
    <location>
        <position position="100"/>
    </location>
    <ligand>
        <name>Zn(2+)</name>
        <dbReference type="ChEBI" id="CHEBI:29105"/>
        <note>catalytic</note>
    </ligand>
</feature>
<comment type="function">
    <text evidence="7">Single strand-specific metallo-endoribonuclease involved in late-stage 70S ribosome quality control and in maturation of the 3' terminus of the 16S rRNA.</text>
</comment>
<comment type="cofactor">
    <cofactor evidence="7">
        <name>Zn(2+)</name>
        <dbReference type="ChEBI" id="CHEBI:29105"/>
    </cofactor>
    <text evidence="7">Binds 1 zinc ion.</text>
</comment>
<reference evidence="8 9" key="1">
    <citation type="journal article" date="2016" name="Nat. Commun.">
        <title>Thousands of microbial genomes shed light on interconnected biogeochemical processes in an aquifer system.</title>
        <authorList>
            <person name="Anantharaman K."/>
            <person name="Brown C.T."/>
            <person name="Hug L.A."/>
            <person name="Sharon I."/>
            <person name="Castelle C.J."/>
            <person name="Probst A.J."/>
            <person name="Thomas B.C."/>
            <person name="Singh A."/>
            <person name="Wilkins M.J."/>
            <person name="Karaoz U."/>
            <person name="Brodie E.L."/>
            <person name="Williams K.H."/>
            <person name="Hubbard S.S."/>
            <person name="Banfield J.F."/>
        </authorList>
    </citation>
    <scope>NUCLEOTIDE SEQUENCE [LARGE SCALE GENOMIC DNA]</scope>
</reference>
<keyword evidence="3 7" id="KW-0479">Metal-binding</keyword>
<evidence type="ECO:0000313" key="9">
    <source>
        <dbReference type="Proteomes" id="UP000178574"/>
    </source>
</evidence>
<keyword evidence="6 7" id="KW-0862">Zinc</keyword>
<dbReference type="EMBL" id="MHQD01000034">
    <property type="protein sequence ID" value="OGZ95402.1"/>
    <property type="molecule type" value="Genomic_DNA"/>
</dbReference>
<dbReference type="InterPro" id="IPR023091">
    <property type="entry name" value="MetalPrtase_cat_dom_sf_prd"/>
</dbReference>
<comment type="similarity">
    <text evidence="1 7">Belongs to the endoribonuclease YbeY family.</text>
</comment>
<dbReference type="Gene3D" id="3.40.390.30">
    <property type="entry name" value="Metalloproteases ('zincins'), catalytic domain"/>
    <property type="match status" value="1"/>
</dbReference>
<evidence type="ECO:0000256" key="3">
    <source>
        <dbReference type="ARBA" id="ARBA00022723"/>
    </source>
</evidence>
<evidence type="ECO:0000256" key="1">
    <source>
        <dbReference type="ARBA" id="ARBA00010875"/>
    </source>
</evidence>
<dbReference type="GO" id="GO:0006364">
    <property type="term" value="P:rRNA processing"/>
    <property type="evidence" value="ECO:0007669"/>
    <property type="project" value="UniProtKB-UniRule"/>
</dbReference>
<evidence type="ECO:0000256" key="6">
    <source>
        <dbReference type="ARBA" id="ARBA00022833"/>
    </source>
</evidence>
<feature type="binding site" evidence="7">
    <location>
        <position position="94"/>
    </location>
    <ligand>
        <name>Zn(2+)</name>
        <dbReference type="ChEBI" id="CHEBI:29105"/>
        <note>catalytic</note>
    </ligand>
</feature>
<evidence type="ECO:0000313" key="8">
    <source>
        <dbReference type="EMBL" id="OGZ95402.1"/>
    </source>
</evidence>
<gene>
    <name evidence="7" type="primary">ybeY</name>
    <name evidence="8" type="ORF">A2847_01430</name>
</gene>
<dbReference type="GO" id="GO:0004521">
    <property type="term" value="F:RNA endonuclease activity"/>
    <property type="evidence" value="ECO:0007669"/>
    <property type="project" value="UniProtKB-UniRule"/>
</dbReference>
<comment type="subcellular location">
    <subcellularLocation>
        <location evidence="7">Cytoplasm</location>
    </subcellularLocation>
</comment>
<evidence type="ECO:0000256" key="4">
    <source>
        <dbReference type="ARBA" id="ARBA00022759"/>
    </source>
</evidence>
<keyword evidence="4 7" id="KW-0255">Endonuclease</keyword>
<sequence>MIDIVRSLRLRFPKRLRQKLPVRIRIIVVPSRRSRLLNRIYREKDRATNVLSFRYDSDYGEIVLCPFVIRREARRAGRSAEKETVRMVAHAMIHLAGVHHESSKRAREISELLEQKILGSPDDVRAARNPRGGG</sequence>
<dbReference type="Proteomes" id="UP000178574">
    <property type="component" value="Unassembled WGS sequence"/>
</dbReference>
<dbReference type="HAMAP" id="MF_00009">
    <property type="entry name" value="Endoribonucl_YbeY"/>
    <property type="match status" value="1"/>
</dbReference>
<keyword evidence="7" id="KW-0690">Ribosome biogenesis</keyword>
<keyword evidence="7" id="KW-0698">rRNA processing</keyword>